<dbReference type="SUPFAM" id="SSF56112">
    <property type="entry name" value="Protein kinase-like (PK-like)"/>
    <property type="match status" value="1"/>
</dbReference>
<dbReference type="Proteomes" id="UP000242146">
    <property type="component" value="Unassembled WGS sequence"/>
</dbReference>
<keyword evidence="3 6" id="KW-0547">Nucleotide-binding</keyword>
<comment type="caution">
    <text evidence="9">The sequence shown here is derived from an EMBL/GenBank/DDBJ whole genome shotgun (WGS) entry which is preliminary data.</text>
</comment>
<keyword evidence="2" id="KW-0808">Transferase</keyword>
<dbReference type="GO" id="GO:0005524">
    <property type="term" value="F:ATP binding"/>
    <property type="evidence" value="ECO:0007669"/>
    <property type="project" value="UniProtKB-UniRule"/>
</dbReference>
<dbReference type="PROSITE" id="PS00107">
    <property type="entry name" value="PROTEIN_KINASE_ATP"/>
    <property type="match status" value="1"/>
</dbReference>
<feature type="non-terminal residue" evidence="9">
    <location>
        <position position="282"/>
    </location>
</feature>
<dbReference type="PANTHER" id="PTHR48016">
    <property type="entry name" value="MAP KINASE KINASE KINASE SSK2-RELATED-RELATED"/>
    <property type="match status" value="1"/>
</dbReference>
<reference evidence="9 10" key="1">
    <citation type="submission" date="2016-07" db="EMBL/GenBank/DDBJ databases">
        <title>Pervasive Adenine N6-methylation of Active Genes in Fungi.</title>
        <authorList>
            <consortium name="DOE Joint Genome Institute"/>
            <person name="Mondo S.J."/>
            <person name="Dannebaum R.O."/>
            <person name="Kuo R.C."/>
            <person name="Labutti K."/>
            <person name="Haridas S."/>
            <person name="Kuo A."/>
            <person name="Salamov A."/>
            <person name="Ahrendt S.R."/>
            <person name="Lipzen A."/>
            <person name="Sullivan W."/>
            <person name="Andreopoulos W.B."/>
            <person name="Clum A."/>
            <person name="Lindquist E."/>
            <person name="Daum C."/>
            <person name="Ramamoorthy G.K."/>
            <person name="Gryganskyi A."/>
            <person name="Culley D."/>
            <person name="Magnuson J.K."/>
            <person name="James T.Y."/>
            <person name="O'Malley M.A."/>
            <person name="Stajich J.E."/>
            <person name="Spatafora J.W."/>
            <person name="Visel A."/>
            <person name="Grigoriev I.V."/>
        </authorList>
    </citation>
    <scope>NUCLEOTIDE SEQUENCE [LARGE SCALE GENOMIC DNA]</scope>
    <source>
        <strain evidence="9 10">NRRL 3301</strain>
    </source>
</reference>
<dbReference type="GO" id="GO:0005737">
    <property type="term" value="C:cytoplasm"/>
    <property type="evidence" value="ECO:0007669"/>
    <property type="project" value="TreeGrafter"/>
</dbReference>
<evidence type="ECO:0000256" key="6">
    <source>
        <dbReference type="PROSITE-ProRule" id="PRU10141"/>
    </source>
</evidence>
<evidence type="ECO:0000259" key="8">
    <source>
        <dbReference type="PROSITE" id="PS50011"/>
    </source>
</evidence>
<dbReference type="InterPro" id="IPR011009">
    <property type="entry name" value="Kinase-like_dom_sf"/>
</dbReference>
<dbReference type="PRINTS" id="PR00109">
    <property type="entry name" value="TYRKINASE"/>
</dbReference>
<dbReference type="EMBL" id="MCGT01000033">
    <property type="protein sequence ID" value="ORX47482.1"/>
    <property type="molecule type" value="Genomic_DNA"/>
</dbReference>
<feature type="binding site" evidence="6">
    <location>
        <position position="88"/>
    </location>
    <ligand>
        <name>ATP</name>
        <dbReference type="ChEBI" id="CHEBI:30616"/>
    </ligand>
</feature>
<sequence length="282" mass="31053">MYHLPHHAYSSSISPVSNSLHDGGAILRRKSTGALQQDPGSPADAITLLDPTGQVPGKYKLGNVIGKGQFGVVYRALELRTGKMVAVKRIKVHSSKKRDIANIMQEARLLQSLDHVNIVRYEGLIRTPEHLNIILEFVENGSLLHTLKGFGGSFSEDLVAKYCAQILHGLEYLHAQNVVHCDLKAANLLTTKSGHLKLSDFGVSLHLVNQPHQEEEVAGTPYWMAPEVIALQGASTKSDIWSLGCTLIELCTGKPPYSEFNHYYALYHIVEDDYPSFPAGFS</sequence>
<evidence type="ECO:0000313" key="10">
    <source>
        <dbReference type="Proteomes" id="UP000242146"/>
    </source>
</evidence>
<dbReference type="InterPro" id="IPR008271">
    <property type="entry name" value="Ser/Thr_kinase_AS"/>
</dbReference>
<dbReference type="SMART" id="SM00220">
    <property type="entry name" value="S_TKc"/>
    <property type="match status" value="1"/>
</dbReference>
<dbReference type="PROSITE" id="PS50011">
    <property type="entry name" value="PROTEIN_KINASE_DOM"/>
    <property type="match status" value="1"/>
</dbReference>
<keyword evidence="5 6" id="KW-0067">ATP-binding</keyword>
<dbReference type="Gene3D" id="1.10.510.10">
    <property type="entry name" value="Transferase(Phosphotransferase) domain 1"/>
    <property type="match status" value="1"/>
</dbReference>
<organism evidence="9 10">
    <name type="scientific">Hesseltinella vesiculosa</name>
    <dbReference type="NCBI Taxonomy" id="101127"/>
    <lineage>
        <taxon>Eukaryota</taxon>
        <taxon>Fungi</taxon>
        <taxon>Fungi incertae sedis</taxon>
        <taxon>Mucoromycota</taxon>
        <taxon>Mucoromycotina</taxon>
        <taxon>Mucoromycetes</taxon>
        <taxon>Mucorales</taxon>
        <taxon>Cunninghamellaceae</taxon>
        <taxon>Hesseltinella</taxon>
    </lineage>
</organism>
<evidence type="ECO:0000256" key="1">
    <source>
        <dbReference type="ARBA" id="ARBA00022527"/>
    </source>
</evidence>
<dbReference type="PANTHER" id="PTHR48016:SF4">
    <property type="entry name" value="PROTEIN KINASE DOMAIN-CONTAINING PROTEIN"/>
    <property type="match status" value="1"/>
</dbReference>
<dbReference type="InterPro" id="IPR050538">
    <property type="entry name" value="MAP_kinase_kinase_kinase"/>
</dbReference>
<evidence type="ECO:0000256" key="5">
    <source>
        <dbReference type="ARBA" id="ARBA00022840"/>
    </source>
</evidence>
<keyword evidence="10" id="KW-1185">Reference proteome</keyword>
<gene>
    <name evidence="9" type="ORF">DM01DRAFT_254613</name>
</gene>
<evidence type="ECO:0000256" key="3">
    <source>
        <dbReference type="ARBA" id="ARBA00022741"/>
    </source>
</evidence>
<keyword evidence="1 7" id="KW-0723">Serine/threonine-protein kinase</keyword>
<protein>
    <submittedName>
        <fullName evidence="9">Kinase-like protein</fullName>
    </submittedName>
</protein>
<proteinExistence type="inferred from homology"/>
<dbReference type="InterPro" id="IPR017441">
    <property type="entry name" value="Protein_kinase_ATP_BS"/>
</dbReference>
<dbReference type="PROSITE" id="PS00108">
    <property type="entry name" value="PROTEIN_KINASE_ST"/>
    <property type="match status" value="1"/>
</dbReference>
<feature type="domain" description="Protein kinase" evidence="8">
    <location>
        <begin position="59"/>
        <end position="282"/>
    </location>
</feature>
<dbReference type="AlphaFoldDB" id="A0A1X2G880"/>
<accession>A0A1X2G880</accession>
<dbReference type="InterPro" id="IPR000719">
    <property type="entry name" value="Prot_kinase_dom"/>
</dbReference>
<dbReference type="OrthoDB" id="8693905at2759"/>
<evidence type="ECO:0000256" key="2">
    <source>
        <dbReference type="ARBA" id="ARBA00022679"/>
    </source>
</evidence>
<evidence type="ECO:0000256" key="4">
    <source>
        <dbReference type="ARBA" id="ARBA00022777"/>
    </source>
</evidence>
<dbReference type="GO" id="GO:0004709">
    <property type="term" value="F:MAP kinase kinase kinase activity"/>
    <property type="evidence" value="ECO:0007669"/>
    <property type="project" value="TreeGrafter"/>
</dbReference>
<comment type="similarity">
    <text evidence="7">Belongs to the protein kinase superfamily.</text>
</comment>
<keyword evidence="4 9" id="KW-0418">Kinase</keyword>
<evidence type="ECO:0000256" key="7">
    <source>
        <dbReference type="RuleBase" id="RU000304"/>
    </source>
</evidence>
<evidence type="ECO:0000313" key="9">
    <source>
        <dbReference type="EMBL" id="ORX47482.1"/>
    </source>
</evidence>
<dbReference type="STRING" id="101127.A0A1X2G880"/>
<dbReference type="InterPro" id="IPR001245">
    <property type="entry name" value="Ser-Thr/Tyr_kinase_cat_dom"/>
</dbReference>
<name>A0A1X2G880_9FUNG</name>
<dbReference type="Pfam" id="PF00069">
    <property type="entry name" value="Pkinase"/>
    <property type="match status" value="1"/>
</dbReference>